<dbReference type="GO" id="GO:0032259">
    <property type="term" value="P:methylation"/>
    <property type="evidence" value="ECO:0007669"/>
    <property type="project" value="UniProtKB-KW"/>
</dbReference>
<gene>
    <name evidence="1" type="ORF">OF122_13685</name>
</gene>
<protein>
    <submittedName>
        <fullName evidence="1">Ubiquinone biosynthesis methyltransferase UbiE</fullName>
    </submittedName>
</protein>
<dbReference type="RefSeq" id="WP_264227670.1">
    <property type="nucleotide sequence ID" value="NZ_CP107716.1"/>
</dbReference>
<organism evidence="1 2">
    <name type="scientific">Pelagibacterium flavum</name>
    <dbReference type="NCBI Taxonomy" id="2984530"/>
    <lineage>
        <taxon>Bacteria</taxon>
        <taxon>Pseudomonadati</taxon>
        <taxon>Pseudomonadota</taxon>
        <taxon>Alphaproteobacteria</taxon>
        <taxon>Hyphomicrobiales</taxon>
        <taxon>Devosiaceae</taxon>
        <taxon>Pelagibacterium</taxon>
    </lineage>
</organism>
<keyword evidence="2" id="KW-1185">Reference proteome</keyword>
<dbReference type="Proteomes" id="UP001163882">
    <property type="component" value="Chromosome"/>
</dbReference>
<evidence type="ECO:0000313" key="2">
    <source>
        <dbReference type="Proteomes" id="UP001163882"/>
    </source>
</evidence>
<sequence length="172" mass="19512">MQGESGKPHLPDAYEPMVEIALPRGDFYSFWQNCDLISTYLARMISHNRSDLVRYTNLFSSAVNELLEMVFRTHQSEGKFTCRVSRRGDLERVYIEFPCSHGERLYYEEALSQATESSRLERYLASMSGKEGPGGETALLELALDYGATLQLEHPDDNTLAIIVDLPLETLP</sequence>
<keyword evidence="1" id="KW-0830">Ubiquinone</keyword>
<evidence type="ECO:0000313" key="1">
    <source>
        <dbReference type="EMBL" id="UYQ74125.1"/>
    </source>
</evidence>
<dbReference type="EMBL" id="CP107716">
    <property type="protein sequence ID" value="UYQ74125.1"/>
    <property type="molecule type" value="Genomic_DNA"/>
</dbReference>
<proteinExistence type="predicted"/>
<accession>A0ABY6IU41</accession>
<keyword evidence="1" id="KW-0489">Methyltransferase</keyword>
<dbReference type="GO" id="GO:0008168">
    <property type="term" value="F:methyltransferase activity"/>
    <property type="evidence" value="ECO:0007669"/>
    <property type="project" value="UniProtKB-KW"/>
</dbReference>
<keyword evidence="1" id="KW-0808">Transferase</keyword>
<reference evidence="1" key="1">
    <citation type="submission" date="2022-10" db="EMBL/GenBank/DDBJ databases">
        <title>YIM 151497 complete genome.</title>
        <authorList>
            <person name="Chen X."/>
        </authorList>
    </citation>
    <scope>NUCLEOTIDE SEQUENCE</scope>
    <source>
        <strain evidence="1">YIM 151497</strain>
    </source>
</reference>
<name>A0ABY6IU41_9HYPH</name>